<proteinExistence type="predicted"/>
<reference evidence="2" key="1">
    <citation type="submission" date="2022-08" db="EMBL/GenBank/DDBJ databases">
        <title>Genome sequencing of akame (Lates japonicus).</title>
        <authorList>
            <person name="Hashiguchi Y."/>
            <person name="Takahashi H."/>
        </authorList>
    </citation>
    <scope>NUCLEOTIDE SEQUENCE</scope>
    <source>
        <strain evidence="2">Kochi</strain>
    </source>
</reference>
<accession>A0AAD3NEP9</accession>
<feature type="compositionally biased region" description="Polar residues" evidence="1">
    <location>
        <begin position="110"/>
        <end position="119"/>
    </location>
</feature>
<feature type="region of interest" description="Disordered" evidence="1">
    <location>
        <begin position="108"/>
        <end position="128"/>
    </location>
</feature>
<comment type="caution">
    <text evidence="2">The sequence shown here is derived from an EMBL/GenBank/DDBJ whole genome shotgun (WGS) entry which is preliminary data.</text>
</comment>
<evidence type="ECO:0000256" key="1">
    <source>
        <dbReference type="SAM" id="MobiDB-lite"/>
    </source>
</evidence>
<organism evidence="2 3">
    <name type="scientific">Lates japonicus</name>
    <name type="common">Japanese lates</name>
    <dbReference type="NCBI Taxonomy" id="270547"/>
    <lineage>
        <taxon>Eukaryota</taxon>
        <taxon>Metazoa</taxon>
        <taxon>Chordata</taxon>
        <taxon>Craniata</taxon>
        <taxon>Vertebrata</taxon>
        <taxon>Euteleostomi</taxon>
        <taxon>Actinopterygii</taxon>
        <taxon>Neopterygii</taxon>
        <taxon>Teleostei</taxon>
        <taxon>Neoteleostei</taxon>
        <taxon>Acanthomorphata</taxon>
        <taxon>Carangaria</taxon>
        <taxon>Carangaria incertae sedis</taxon>
        <taxon>Centropomidae</taxon>
        <taxon>Lates</taxon>
    </lineage>
</organism>
<sequence length="167" mass="19047">MKTTEVCVSSVLGHIVESVLVFWARLSMELQRDSHIKQRLIQALEEKLVVKQQSPTCWCSHSSIQPSKAQLQPPQLLWPFSCRVWRNQKRESHDTFSWLPDRQTGACQPLTPTVPGSKTTKSDQNRLEEQQTIEDLRRLVDHLMGENQRLVAETAAAVRKHPARSGG</sequence>
<dbReference type="Proteomes" id="UP001279410">
    <property type="component" value="Unassembled WGS sequence"/>
</dbReference>
<name>A0AAD3NEP9_LATJO</name>
<keyword evidence="2" id="KW-0675">Receptor</keyword>
<dbReference type="EMBL" id="BRZM01000301">
    <property type="protein sequence ID" value="GLD69891.1"/>
    <property type="molecule type" value="Genomic_DNA"/>
</dbReference>
<gene>
    <name evidence="2" type="ORF">AKAME5_002120800</name>
</gene>
<keyword evidence="3" id="KW-1185">Reference proteome</keyword>
<protein>
    <submittedName>
        <fullName evidence="2">Nuclear receptor-binding factor 2b</fullName>
    </submittedName>
</protein>
<evidence type="ECO:0000313" key="3">
    <source>
        <dbReference type="Proteomes" id="UP001279410"/>
    </source>
</evidence>
<evidence type="ECO:0000313" key="2">
    <source>
        <dbReference type="EMBL" id="GLD69891.1"/>
    </source>
</evidence>
<dbReference type="AlphaFoldDB" id="A0AAD3NEP9"/>